<evidence type="ECO:0000259" key="13">
    <source>
        <dbReference type="PROSITE" id="PS50051"/>
    </source>
</evidence>
<gene>
    <name evidence="12" type="primary">MCM7</name>
    <name evidence="14" type="ORF">O9G_002379</name>
</gene>
<evidence type="ECO:0000256" key="7">
    <source>
        <dbReference type="ARBA" id="ARBA00023125"/>
    </source>
</evidence>
<evidence type="ECO:0000256" key="5">
    <source>
        <dbReference type="ARBA" id="ARBA00022806"/>
    </source>
</evidence>
<evidence type="ECO:0000256" key="6">
    <source>
        <dbReference type="ARBA" id="ARBA00022840"/>
    </source>
</evidence>
<organism evidence="14 15">
    <name type="scientific">Rozella allomycis (strain CSF55)</name>
    <dbReference type="NCBI Taxonomy" id="988480"/>
    <lineage>
        <taxon>Eukaryota</taxon>
        <taxon>Fungi</taxon>
        <taxon>Fungi incertae sedis</taxon>
        <taxon>Cryptomycota</taxon>
        <taxon>Cryptomycota incertae sedis</taxon>
        <taxon>Rozella</taxon>
    </lineage>
</organism>
<keyword evidence="2 12" id="KW-0235">DNA replication</keyword>
<keyword evidence="3 11" id="KW-0547">Nucleotide-binding</keyword>
<dbReference type="PRINTS" id="PR01663">
    <property type="entry name" value="MCMPROTEIN7"/>
</dbReference>
<dbReference type="Gene3D" id="3.30.1640.10">
    <property type="entry name" value="mini-chromosome maintenance (MCM) complex, chain A, domain 1"/>
    <property type="match status" value="1"/>
</dbReference>
<dbReference type="GO" id="GO:0003697">
    <property type="term" value="F:single-stranded DNA binding"/>
    <property type="evidence" value="ECO:0007669"/>
    <property type="project" value="TreeGrafter"/>
</dbReference>
<dbReference type="InterPro" id="IPR027925">
    <property type="entry name" value="MCM_N"/>
</dbReference>
<dbReference type="InterPro" id="IPR031327">
    <property type="entry name" value="MCM"/>
</dbReference>
<evidence type="ECO:0000256" key="8">
    <source>
        <dbReference type="ARBA" id="ARBA00023242"/>
    </source>
</evidence>
<evidence type="ECO:0000256" key="10">
    <source>
        <dbReference type="ARBA" id="ARBA00048432"/>
    </source>
</evidence>
<dbReference type="InterPro" id="IPR001208">
    <property type="entry name" value="MCM_dom"/>
</dbReference>
<dbReference type="GO" id="GO:0042555">
    <property type="term" value="C:MCM complex"/>
    <property type="evidence" value="ECO:0007669"/>
    <property type="project" value="InterPro"/>
</dbReference>
<dbReference type="Gene3D" id="2.20.28.10">
    <property type="match status" value="1"/>
</dbReference>
<dbReference type="CDD" id="cd17758">
    <property type="entry name" value="MCM7"/>
    <property type="match status" value="1"/>
</dbReference>
<dbReference type="InterPro" id="IPR033762">
    <property type="entry name" value="MCM_OB"/>
</dbReference>
<dbReference type="PROSITE" id="PS50051">
    <property type="entry name" value="MCM_2"/>
    <property type="match status" value="1"/>
</dbReference>
<dbReference type="GO" id="GO:0031261">
    <property type="term" value="C:DNA replication preinitiation complex"/>
    <property type="evidence" value="ECO:0007669"/>
    <property type="project" value="UniProtKB-ARBA"/>
</dbReference>
<reference evidence="14 15" key="1">
    <citation type="journal article" date="2013" name="Curr. Biol.">
        <title>Shared signatures of parasitism and phylogenomics unite Cryptomycota and microsporidia.</title>
        <authorList>
            <person name="James T.Y."/>
            <person name="Pelin A."/>
            <person name="Bonen L."/>
            <person name="Ahrendt S."/>
            <person name="Sain D."/>
            <person name="Corradi N."/>
            <person name="Stajich J.E."/>
        </authorList>
    </citation>
    <scope>NUCLEOTIDE SEQUENCE [LARGE SCALE GENOMIC DNA]</scope>
    <source>
        <strain evidence="14 15">CSF55</strain>
    </source>
</reference>
<dbReference type="InterPro" id="IPR012340">
    <property type="entry name" value="NA-bd_OB-fold"/>
</dbReference>
<comment type="function">
    <text evidence="12">Acts as component of the MCM2-7 complex (MCM complex) which is the replicative helicase essential for 'once per cell cycle' DNA replication initiation and elongation in eukaryotic cells. The active ATPase sites in the MCM2-7 ring are formed through the interaction surfaces of two neighboring subunits such that a critical structure of a conserved arginine finger motif is provided in trans relative to the ATP-binding site of the Walker A box of the adjacent subunit. The six ATPase active sites, however, are likely to contribute differentially to the complex helicase activity.</text>
</comment>
<dbReference type="EMBL" id="KE561045">
    <property type="protein sequence ID" value="EPZ33741.1"/>
    <property type="molecule type" value="Genomic_DNA"/>
</dbReference>
<dbReference type="SUPFAM" id="SSF52540">
    <property type="entry name" value="P-loop containing nucleoside triphosphate hydrolases"/>
    <property type="match status" value="1"/>
</dbReference>
<dbReference type="GO" id="GO:0017116">
    <property type="term" value="F:single-stranded DNA helicase activity"/>
    <property type="evidence" value="ECO:0007669"/>
    <property type="project" value="TreeGrafter"/>
</dbReference>
<dbReference type="PANTHER" id="PTHR11630:SF26">
    <property type="entry name" value="DNA REPLICATION LICENSING FACTOR MCM7"/>
    <property type="match status" value="1"/>
</dbReference>
<dbReference type="GO" id="GO:0043596">
    <property type="term" value="C:nuclear replication fork"/>
    <property type="evidence" value="ECO:0007669"/>
    <property type="project" value="UniProtKB-ARBA"/>
</dbReference>
<dbReference type="InterPro" id="IPR018525">
    <property type="entry name" value="MCM_CS"/>
</dbReference>
<evidence type="ECO:0000313" key="15">
    <source>
        <dbReference type="Proteomes" id="UP000030755"/>
    </source>
</evidence>
<dbReference type="PROSITE" id="PS00847">
    <property type="entry name" value="MCM_1"/>
    <property type="match status" value="1"/>
</dbReference>
<keyword evidence="5 12" id="KW-0347">Helicase</keyword>
<dbReference type="Pfam" id="PF17855">
    <property type="entry name" value="MCM_lid"/>
    <property type="match status" value="1"/>
</dbReference>
<keyword evidence="4 12" id="KW-0378">Hydrolase</keyword>
<dbReference type="SMART" id="SM00382">
    <property type="entry name" value="AAA"/>
    <property type="match status" value="1"/>
</dbReference>
<dbReference type="SUPFAM" id="SSF50249">
    <property type="entry name" value="Nucleic acid-binding proteins"/>
    <property type="match status" value="1"/>
</dbReference>
<dbReference type="GO" id="GO:0016887">
    <property type="term" value="F:ATP hydrolysis activity"/>
    <property type="evidence" value="ECO:0007669"/>
    <property type="project" value="RHEA"/>
</dbReference>
<evidence type="ECO:0000256" key="3">
    <source>
        <dbReference type="ARBA" id="ARBA00022741"/>
    </source>
</evidence>
<dbReference type="SMART" id="SM00350">
    <property type="entry name" value="MCM"/>
    <property type="match status" value="1"/>
</dbReference>
<dbReference type="InterPro" id="IPR003593">
    <property type="entry name" value="AAA+_ATPase"/>
</dbReference>
<dbReference type="FunFam" id="2.20.28.10:FF:000004">
    <property type="entry name" value="DNA replication licensing factor MCM7"/>
    <property type="match status" value="1"/>
</dbReference>
<dbReference type="Pfam" id="PF14551">
    <property type="entry name" value="MCM_N"/>
    <property type="match status" value="1"/>
</dbReference>
<dbReference type="Pfam" id="PF17207">
    <property type="entry name" value="MCM_OB"/>
    <property type="match status" value="1"/>
</dbReference>
<dbReference type="HOGENOM" id="CLU_000995_7_2_1"/>
<dbReference type="GO" id="GO:0000727">
    <property type="term" value="P:double-strand break repair via break-induced replication"/>
    <property type="evidence" value="ECO:0007669"/>
    <property type="project" value="TreeGrafter"/>
</dbReference>
<evidence type="ECO:0000256" key="2">
    <source>
        <dbReference type="ARBA" id="ARBA00022705"/>
    </source>
</evidence>
<dbReference type="Gene3D" id="2.40.50.140">
    <property type="entry name" value="Nucleic acid-binding proteins"/>
    <property type="match status" value="1"/>
</dbReference>
<dbReference type="Pfam" id="PF00493">
    <property type="entry name" value="MCM"/>
    <property type="match status" value="1"/>
</dbReference>
<name>A0A075ATW5_ROZAC</name>
<dbReference type="GO" id="GO:0006271">
    <property type="term" value="P:DNA strand elongation involved in DNA replication"/>
    <property type="evidence" value="ECO:0007669"/>
    <property type="project" value="TreeGrafter"/>
</dbReference>
<protein>
    <recommendedName>
        <fullName evidence="12">DNA replication licensing factor MCM7</fullName>
        <ecNumber evidence="12">3.6.4.12</ecNumber>
    </recommendedName>
</protein>
<dbReference type="Gene3D" id="3.40.50.300">
    <property type="entry name" value="P-loop containing nucleotide triphosphate hydrolases"/>
    <property type="match status" value="1"/>
</dbReference>
<evidence type="ECO:0000256" key="4">
    <source>
        <dbReference type="ARBA" id="ARBA00022801"/>
    </source>
</evidence>
<dbReference type="PRINTS" id="PR01657">
    <property type="entry name" value="MCMFAMILY"/>
</dbReference>
<evidence type="ECO:0000256" key="11">
    <source>
        <dbReference type="RuleBase" id="RU004070"/>
    </source>
</evidence>
<proteinExistence type="inferred from homology"/>
<keyword evidence="9 12" id="KW-0131">Cell cycle</keyword>
<dbReference type="GO" id="GO:0006279">
    <property type="term" value="P:premeiotic DNA replication"/>
    <property type="evidence" value="ECO:0007669"/>
    <property type="project" value="UniProtKB-ARBA"/>
</dbReference>
<dbReference type="GO" id="GO:0005656">
    <property type="term" value="C:nuclear pre-replicative complex"/>
    <property type="evidence" value="ECO:0007669"/>
    <property type="project" value="UniProtKB-ARBA"/>
</dbReference>
<dbReference type="GO" id="GO:0005524">
    <property type="term" value="F:ATP binding"/>
    <property type="evidence" value="ECO:0007669"/>
    <property type="project" value="UniProtKB-KW"/>
</dbReference>
<comment type="subcellular location">
    <subcellularLocation>
        <location evidence="1 12">Nucleus</location>
    </subcellularLocation>
</comment>
<dbReference type="PANTHER" id="PTHR11630">
    <property type="entry name" value="DNA REPLICATION LICENSING FACTOR MCM FAMILY MEMBER"/>
    <property type="match status" value="1"/>
</dbReference>
<dbReference type="FunFam" id="3.40.50.300:FF:000288">
    <property type="entry name" value="DNA replication licensing factor MCM7"/>
    <property type="match status" value="1"/>
</dbReference>
<feature type="domain" description="MCM C-terminal AAA(+) ATPase" evidence="13">
    <location>
        <begin position="347"/>
        <end position="553"/>
    </location>
</feature>
<dbReference type="AlphaFoldDB" id="A0A075ATW5"/>
<dbReference type="OrthoDB" id="3207464at2759"/>
<dbReference type="InterPro" id="IPR027417">
    <property type="entry name" value="P-loop_NTPase"/>
</dbReference>
<keyword evidence="6 11" id="KW-0067">ATP-binding</keyword>
<sequence length="735" mass="82741">MATDTGALTRIRVDYSPDTDIQNCVRFFEKFKTGLESEMEEDVHFKYLEMFDQVAKNKLKSITIDLDDLVKFEDFGEELANKVSMDVKMYSEIFYEAIDRLISPNTHGYRNDTVSMFLAHRIARVQQKGESDIKSSFPASLLRSYDLFFKPITKEKVSSVRQIKSSQIGSLVKIRGIVTRVSDVSPRLMVNTYTCEQCGSEMYQEITSSSFMPFVECQSAECKNDNFKGKLSMQTRGSKFQKFQEVKIQEMIDEKSDQVPMGHTPRSMTVNLIGDLTRSVSAGDIVVISGVFLPKRYVGYQAIRAGLLTDTYLEATHIQHMKQGYSSMIITNDLEEKINEMANTPGIYNLLSRSIAPEIYGHEDIKKALLLLMVGGVTREMDDGMKIRGDINILLMGDPGVAKSQLLKYVAQIVPRAVYTTGKGSSGVGLTAAVIKDPLTNSLVLEGGALVLADNGVCCIDEFDKMDDSDRTAIHEVMEQQTISISKAGISTTLNARTCILAAANPLHGRYNTKRSPRENINLPYALLSRFDILFLILDEPNFDSDVRLAEHVTNVHRDGKPPSNNDSFLSVDLLKQYIAKAKTFHPSIPEELKDYLSNVYVKMRSSEDFKKDKYVTARTLLAIMRLSQALAKLRFSDTVVHEDIEEALRLIDTSYSSVYSHKSVEKKKSSVQSRIYSIINNLAGDDKEPLDFSLVRSKVRSFGFTDEQLDSVIQEFSDSNLWTLTDRGTILRFL</sequence>
<dbReference type="InterPro" id="IPR041562">
    <property type="entry name" value="MCM_lid"/>
</dbReference>
<comment type="catalytic activity">
    <reaction evidence="10">
        <text>ATP + H2O = ADP + phosphate + H(+)</text>
        <dbReference type="Rhea" id="RHEA:13065"/>
        <dbReference type="ChEBI" id="CHEBI:15377"/>
        <dbReference type="ChEBI" id="CHEBI:15378"/>
        <dbReference type="ChEBI" id="CHEBI:30616"/>
        <dbReference type="ChEBI" id="CHEBI:43474"/>
        <dbReference type="ChEBI" id="CHEBI:456216"/>
        <dbReference type="EC" id="3.6.4.12"/>
    </reaction>
    <physiologicalReaction direction="left-to-right" evidence="10">
        <dbReference type="Rhea" id="RHEA:13066"/>
    </physiologicalReaction>
</comment>
<dbReference type="GO" id="GO:0006270">
    <property type="term" value="P:DNA replication initiation"/>
    <property type="evidence" value="ECO:0007669"/>
    <property type="project" value="InterPro"/>
</dbReference>
<dbReference type="STRING" id="988480.A0A075ATW5"/>
<accession>A0A075ATW5</accession>
<evidence type="ECO:0000256" key="9">
    <source>
        <dbReference type="ARBA" id="ARBA00023306"/>
    </source>
</evidence>
<dbReference type="Pfam" id="PF24901">
    <property type="entry name" value="WHD_MCM7"/>
    <property type="match status" value="1"/>
</dbReference>
<dbReference type="InterPro" id="IPR008050">
    <property type="entry name" value="MCM7"/>
</dbReference>
<comment type="similarity">
    <text evidence="11">Belongs to the MCM family.</text>
</comment>
<keyword evidence="7 11" id="KW-0238">DNA-binding</keyword>
<dbReference type="EC" id="3.6.4.12" evidence="12"/>
<keyword evidence="15" id="KW-1185">Reference proteome</keyword>
<evidence type="ECO:0000256" key="1">
    <source>
        <dbReference type="ARBA" id="ARBA00004123"/>
    </source>
</evidence>
<dbReference type="Proteomes" id="UP000030755">
    <property type="component" value="Unassembled WGS sequence"/>
</dbReference>
<evidence type="ECO:0000256" key="12">
    <source>
        <dbReference type="RuleBase" id="RU365012"/>
    </source>
</evidence>
<evidence type="ECO:0000313" key="14">
    <source>
        <dbReference type="EMBL" id="EPZ33741.1"/>
    </source>
</evidence>
<dbReference type="OMA" id="AQHVTYV"/>
<keyword evidence="8 12" id="KW-0539">Nucleus</keyword>